<gene>
    <name evidence="9" type="ORF">SEMRO_227_G092140.1</name>
</gene>
<evidence type="ECO:0000256" key="4">
    <source>
        <dbReference type="ARBA" id="ARBA00023136"/>
    </source>
</evidence>
<dbReference type="PANTHER" id="PTHR24060">
    <property type="entry name" value="METABOTROPIC GLUTAMATE RECEPTOR"/>
    <property type="match status" value="1"/>
</dbReference>
<comment type="caution">
    <text evidence="9">The sequence shown here is derived from an EMBL/GenBank/DDBJ whole genome shotgun (WGS) entry which is preliminary data.</text>
</comment>
<evidence type="ECO:0000256" key="5">
    <source>
        <dbReference type="ARBA" id="ARBA00023180"/>
    </source>
</evidence>
<dbReference type="InterPro" id="IPR001828">
    <property type="entry name" value="ANF_lig-bd_rcpt"/>
</dbReference>
<dbReference type="InterPro" id="IPR028082">
    <property type="entry name" value="Peripla_BP_I"/>
</dbReference>
<dbReference type="Proteomes" id="UP001153069">
    <property type="component" value="Unassembled WGS sequence"/>
</dbReference>
<dbReference type="SUPFAM" id="SSF53822">
    <property type="entry name" value="Periplasmic binding protein-like I"/>
    <property type="match status" value="1"/>
</dbReference>
<reference evidence="9" key="1">
    <citation type="submission" date="2020-06" db="EMBL/GenBank/DDBJ databases">
        <authorList>
            <consortium name="Plant Systems Biology data submission"/>
        </authorList>
    </citation>
    <scope>NUCLEOTIDE SEQUENCE</scope>
    <source>
        <strain evidence="9">D6</strain>
    </source>
</reference>
<evidence type="ECO:0000256" key="7">
    <source>
        <dbReference type="SAM" id="Phobius"/>
    </source>
</evidence>
<evidence type="ECO:0000313" key="9">
    <source>
        <dbReference type="EMBL" id="CAB9505298.1"/>
    </source>
</evidence>
<keyword evidence="3 7" id="KW-1133">Transmembrane helix</keyword>
<evidence type="ECO:0000256" key="2">
    <source>
        <dbReference type="ARBA" id="ARBA00022692"/>
    </source>
</evidence>
<keyword evidence="2 7" id="KW-0812">Transmembrane</keyword>
<dbReference type="InterPro" id="IPR050726">
    <property type="entry name" value="mGluR"/>
</dbReference>
<dbReference type="GO" id="GO:0016020">
    <property type="term" value="C:membrane"/>
    <property type="evidence" value="ECO:0007669"/>
    <property type="project" value="UniProtKB-SubCell"/>
</dbReference>
<dbReference type="Pfam" id="PF01094">
    <property type="entry name" value="ANF_receptor"/>
    <property type="match status" value="1"/>
</dbReference>
<accession>A0A9N8H845</accession>
<feature type="domain" description="Receptor ligand binding region" evidence="8">
    <location>
        <begin position="433"/>
        <end position="766"/>
    </location>
</feature>
<evidence type="ECO:0000256" key="6">
    <source>
        <dbReference type="SAM" id="MobiDB-lite"/>
    </source>
</evidence>
<feature type="transmembrane region" description="Helical" evidence="7">
    <location>
        <begin position="813"/>
        <end position="832"/>
    </location>
</feature>
<feature type="region of interest" description="Disordered" evidence="6">
    <location>
        <begin position="252"/>
        <end position="279"/>
    </location>
</feature>
<dbReference type="AlphaFoldDB" id="A0A9N8H845"/>
<keyword evidence="10" id="KW-1185">Reference proteome</keyword>
<keyword evidence="4 7" id="KW-0472">Membrane</keyword>
<keyword evidence="9" id="KW-0675">Receptor</keyword>
<organism evidence="9 10">
    <name type="scientific">Seminavis robusta</name>
    <dbReference type="NCBI Taxonomy" id="568900"/>
    <lineage>
        <taxon>Eukaryota</taxon>
        <taxon>Sar</taxon>
        <taxon>Stramenopiles</taxon>
        <taxon>Ochrophyta</taxon>
        <taxon>Bacillariophyta</taxon>
        <taxon>Bacillariophyceae</taxon>
        <taxon>Bacillariophycidae</taxon>
        <taxon>Naviculales</taxon>
        <taxon>Naviculaceae</taxon>
        <taxon>Seminavis</taxon>
    </lineage>
</organism>
<comment type="subcellular location">
    <subcellularLocation>
        <location evidence="1">Membrane</location>
    </subcellularLocation>
</comment>
<proteinExistence type="predicted"/>
<evidence type="ECO:0000256" key="3">
    <source>
        <dbReference type="ARBA" id="ARBA00022989"/>
    </source>
</evidence>
<dbReference type="OrthoDB" id="5984008at2759"/>
<evidence type="ECO:0000259" key="8">
    <source>
        <dbReference type="Pfam" id="PF01094"/>
    </source>
</evidence>
<sequence>MVVLGDGDEKGPPEAGEEQRRVVMLDQSQIEALLDLEEDEHGFDQGNPKTALDGKQRCATSIVCPDGVTRPTGGKAVTLTLEQVEALIRAVSHGCHGENGDRETAKNDSVSTVKTDHGAAKITHTQVEALVCIGSQVMGRDRYHRELDPKGLDTGEEVDQGNQEAHLGAGGASSATPQDGATAQLKDALTSQQIKALVRAALDGDKKALQHVLKVAVGVEAEEAPPVEPTLLQRGNPRQSSMPGAFAIERSNSGWTGESETDLNSSQSSSDSLDEEAGNSPDLFEAVLVPEEDAETMGSSEDIPQASIVRKPWYTTRIGLYAFAGHVFLIAAALMAGFVCLDGRCKPAHHNYSVGRNPLIRGSITGTPVPVGTASPTALPMPVPSNVSLVPGEMRMLRIEGLFDLQTFPEWPSKILNFTMELINNKTDGWHDDVLPDTVLQGSMHDSACDADIAVGAYLNVSKTVDDPFAIVGCRCSGATMAVARLSGIENIPILSPSASSAKLSSTIGYPTFSRMMAADNEAGLVGATVSLIRAFGWNRISIINTDTQYASDHSIQLSNAWRGEHGGDDPFVGEIAFTDTIELNSSSGQVDQSSVRRVLSFVPTDKSKVNSRVIVLIAHHDHAFAILKTATEMKFQPDTIWIGASAWIEGKSDTSWMPEVPGYIGLTPHRNFESPVYKDFLARLRQYEAEQPLQQTESLDHRAELLVDGIITLAKAFTAVPADQRRNGVHVSKELRRVSFDGVSGPVAFHENGDFLNPSFTVKTLSSRSTQWTDVGLVTPNSAFVDFSKICYAQVGCVSSIPGDAYDLAPPLAWVWVVIGLLLVLSMLSFLQMTMRIRDQKALVHQV</sequence>
<name>A0A9N8H845_9STRA</name>
<keyword evidence="5" id="KW-0325">Glycoprotein</keyword>
<evidence type="ECO:0000256" key="1">
    <source>
        <dbReference type="ARBA" id="ARBA00004370"/>
    </source>
</evidence>
<dbReference type="Gene3D" id="3.40.50.2300">
    <property type="match status" value="3"/>
</dbReference>
<feature type="transmembrane region" description="Helical" evidence="7">
    <location>
        <begin position="318"/>
        <end position="339"/>
    </location>
</feature>
<protein>
    <submittedName>
        <fullName evidence="9">Glutamate receptor, metabotropic 8</fullName>
    </submittedName>
</protein>
<dbReference type="EMBL" id="CAICTM010000226">
    <property type="protein sequence ID" value="CAB9505298.1"/>
    <property type="molecule type" value="Genomic_DNA"/>
</dbReference>
<evidence type="ECO:0000313" key="10">
    <source>
        <dbReference type="Proteomes" id="UP001153069"/>
    </source>
</evidence>
<feature type="region of interest" description="Disordered" evidence="6">
    <location>
        <begin position="164"/>
        <end position="184"/>
    </location>
</feature>
<feature type="compositionally biased region" description="Low complexity" evidence="6">
    <location>
        <begin position="262"/>
        <end position="271"/>
    </location>
</feature>